<dbReference type="EMBL" id="QHKO01000002">
    <property type="protein sequence ID" value="RAL23736.1"/>
    <property type="molecule type" value="Genomic_DNA"/>
</dbReference>
<sequence>MTKFYYACDPSPGNWGDTFALCNAAEIDLERLENPPKIATLNRWRVDSPKGFGFVLHAPSVIGEQLVGAYERDAQELPLALLDAWKETMERAHALAARAILFSTPMEFRPGTASRALISALGDTLAAQAGRPVIWQAEGIWDVESTLSLARDHHLTLAIDPYLALRDEIELGHGDGAFILNERAGMRREFDRYDLEEMLGAMSSFNRAFLLLRGRFQRKHAEALRELLG</sequence>
<reference evidence="1 2" key="1">
    <citation type="submission" date="2018-05" db="EMBL/GenBank/DDBJ databases">
        <title>Lujinxingia marina gen. nov. sp. nov., a new facultative anaerobic member of the class Deltaproteobacteria, and proposal of Lujinxingaceae fam. nov.</title>
        <authorList>
            <person name="Li C.-M."/>
        </authorList>
    </citation>
    <scope>NUCLEOTIDE SEQUENCE [LARGE SCALE GENOMIC DNA]</scope>
    <source>
        <strain evidence="1 2">B210</strain>
    </source>
</reference>
<name>A0A328C8R5_9DELT</name>
<organism evidence="1 2">
    <name type="scientific">Lujinxingia litoralis</name>
    <dbReference type="NCBI Taxonomy" id="2211119"/>
    <lineage>
        <taxon>Bacteria</taxon>
        <taxon>Deltaproteobacteria</taxon>
        <taxon>Bradymonadales</taxon>
        <taxon>Lujinxingiaceae</taxon>
        <taxon>Lujinxingia</taxon>
    </lineage>
</organism>
<proteinExistence type="predicted"/>
<gene>
    <name evidence="1" type="ORF">DL240_06155</name>
</gene>
<dbReference type="AlphaFoldDB" id="A0A328C8R5"/>
<dbReference type="OrthoDB" id="9780310at2"/>
<evidence type="ECO:0000313" key="2">
    <source>
        <dbReference type="Proteomes" id="UP000249169"/>
    </source>
</evidence>
<dbReference type="InterPro" id="IPR036520">
    <property type="entry name" value="UPF0759_sf"/>
</dbReference>
<protein>
    <recommendedName>
        <fullName evidence="3">DUF72 domain-containing protein</fullName>
    </recommendedName>
</protein>
<keyword evidence="2" id="KW-1185">Reference proteome</keyword>
<evidence type="ECO:0000313" key="1">
    <source>
        <dbReference type="EMBL" id="RAL23736.1"/>
    </source>
</evidence>
<dbReference type="RefSeq" id="WP_111728994.1">
    <property type="nucleotide sequence ID" value="NZ_QHKO01000002.1"/>
</dbReference>
<dbReference type="Proteomes" id="UP000249169">
    <property type="component" value="Unassembled WGS sequence"/>
</dbReference>
<evidence type="ECO:0008006" key="3">
    <source>
        <dbReference type="Google" id="ProtNLM"/>
    </source>
</evidence>
<dbReference type="Gene3D" id="3.20.20.410">
    <property type="entry name" value="Protein of unknown function UPF0759"/>
    <property type="match status" value="1"/>
</dbReference>
<comment type="caution">
    <text evidence="1">The sequence shown here is derived from an EMBL/GenBank/DDBJ whole genome shotgun (WGS) entry which is preliminary data.</text>
</comment>
<accession>A0A328C8R5</accession>